<accession>A0ABU6RU04</accession>
<feature type="compositionally biased region" description="Polar residues" evidence="1">
    <location>
        <begin position="90"/>
        <end position="101"/>
    </location>
</feature>
<proteinExistence type="predicted"/>
<organism evidence="2 3">
    <name type="scientific">Stylosanthes scabra</name>
    <dbReference type="NCBI Taxonomy" id="79078"/>
    <lineage>
        <taxon>Eukaryota</taxon>
        <taxon>Viridiplantae</taxon>
        <taxon>Streptophyta</taxon>
        <taxon>Embryophyta</taxon>
        <taxon>Tracheophyta</taxon>
        <taxon>Spermatophyta</taxon>
        <taxon>Magnoliopsida</taxon>
        <taxon>eudicotyledons</taxon>
        <taxon>Gunneridae</taxon>
        <taxon>Pentapetalae</taxon>
        <taxon>rosids</taxon>
        <taxon>fabids</taxon>
        <taxon>Fabales</taxon>
        <taxon>Fabaceae</taxon>
        <taxon>Papilionoideae</taxon>
        <taxon>50 kb inversion clade</taxon>
        <taxon>dalbergioids sensu lato</taxon>
        <taxon>Dalbergieae</taxon>
        <taxon>Pterocarpus clade</taxon>
        <taxon>Stylosanthes</taxon>
    </lineage>
</organism>
<dbReference type="EMBL" id="JASCZI010031902">
    <property type="protein sequence ID" value="MED6127618.1"/>
    <property type="molecule type" value="Genomic_DNA"/>
</dbReference>
<feature type="region of interest" description="Disordered" evidence="1">
    <location>
        <begin position="81"/>
        <end position="101"/>
    </location>
</feature>
<reference evidence="2 3" key="1">
    <citation type="journal article" date="2023" name="Plants (Basel)">
        <title>Bridging the Gap: Combining Genomics and Transcriptomics Approaches to Understand Stylosanthes scabra, an Orphan Legume from the Brazilian Caatinga.</title>
        <authorList>
            <person name="Ferreira-Neto J.R.C."/>
            <person name="da Silva M.D."/>
            <person name="Binneck E."/>
            <person name="de Melo N.F."/>
            <person name="da Silva R.H."/>
            <person name="de Melo A.L.T.M."/>
            <person name="Pandolfi V."/>
            <person name="Bustamante F.O."/>
            <person name="Brasileiro-Vidal A.C."/>
            <person name="Benko-Iseppon A.M."/>
        </authorList>
    </citation>
    <scope>NUCLEOTIDE SEQUENCE [LARGE SCALE GENOMIC DNA]</scope>
    <source>
        <tissue evidence="2">Leaves</tissue>
    </source>
</reference>
<keyword evidence="3" id="KW-1185">Reference proteome</keyword>
<gene>
    <name evidence="2" type="ORF">PIB30_089748</name>
</gene>
<name>A0ABU6RU04_9FABA</name>
<evidence type="ECO:0000256" key="1">
    <source>
        <dbReference type="SAM" id="MobiDB-lite"/>
    </source>
</evidence>
<evidence type="ECO:0000313" key="2">
    <source>
        <dbReference type="EMBL" id="MED6127618.1"/>
    </source>
</evidence>
<dbReference type="Proteomes" id="UP001341840">
    <property type="component" value="Unassembled WGS sequence"/>
</dbReference>
<sequence length="101" mass="12151">MKNGTMEVTAEEKEEWERSSRIETIRDFRYETRRRDPPWRSVPAAMRQPRRHVLLVAEIEIPAMKNRYSRYLTTLFEKKSRSYSKQYSSVNAMSNTARQSF</sequence>
<evidence type="ECO:0000313" key="3">
    <source>
        <dbReference type="Proteomes" id="UP001341840"/>
    </source>
</evidence>
<protein>
    <submittedName>
        <fullName evidence="2">Uncharacterized protein</fullName>
    </submittedName>
</protein>
<comment type="caution">
    <text evidence="2">The sequence shown here is derived from an EMBL/GenBank/DDBJ whole genome shotgun (WGS) entry which is preliminary data.</text>
</comment>